<dbReference type="Gene3D" id="1.10.510.10">
    <property type="entry name" value="Transferase(Phosphotransferase) domain 1"/>
    <property type="match status" value="1"/>
</dbReference>
<dbReference type="OrthoDB" id="184922at2759"/>
<dbReference type="OMA" id="YSIRICE"/>
<dbReference type="Proteomes" id="UP000266841">
    <property type="component" value="Unassembled WGS sequence"/>
</dbReference>
<dbReference type="InterPro" id="IPR011009">
    <property type="entry name" value="Kinase-like_dom_sf"/>
</dbReference>
<dbReference type="Gene3D" id="3.30.200.20">
    <property type="entry name" value="Phosphorylase Kinase, domain 1"/>
    <property type="match status" value="1"/>
</dbReference>
<dbReference type="PANTHER" id="PTHR23257">
    <property type="entry name" value="SERINE-THREONINE PROTEIN KINASE"/>
    <property type="match status" value="1"/>
</dbReference>
<dbReference type="GO" id="GO:0005524">
    <property type="term" value="F:ATP binding"/>
    <property type="evidence" value="ECO:0007669"/>
    <property type="project" value="InterPro"/>
</dbReference>
<evidence type="ECO:0000259" key="1">
    <source>
        <dbReference type="PROSITE" id="PS50011"/>
    </source>
</evidence>
<dbReference type="GO" id="GO:0004672">
    <property type="term" value="F:protein kinase activity"/>
    <property type="evidence" value="ECO:0007669"/>
    <property type="project" value="InterPro"/>
</dbReference>
<reference evidence="2 3" key="1">
    <citation type="journal article" date="2012" name="Genome Biol.">
        <title>Genome and low-iron response of an oceanic diatom adapted to chronic iron limitation.</title>
        <authorList>
            <person name="Lommer M."/>
            <person name="Specht M."/>
            <person name="Roy A.S."/>
            <person name="Kraemer L."/>
            <person name="Andreson R."/>
            <person name="Gutowska M.A."/>
            <person name="Wolf J."/>
            <person name="Bergner S.V."/>
            <person name="Schilhabel M.B."/>
            <person name="Klostermeier U.C."/>
            <person name="Beiko R.G."/>
            <person name="Rosenstiel P."/>
            <person name="Hippler M."/>
            <person name="Laroche J."/>
        </authorList>
    </citation>
    <scope>NUCLEOTIDE SEQUENCE [LARGE SCALE GENOMIC DNA]</scope>
    <source>
        <strain evidence="2 3">CCMP1005</strain>
    </source>
</reference>
<sequence length="390" mass="44476">MRRESRNDNRRQRRLLEEAACCGVASFNDSFQSLADEAYETPHDSHNFLCARFSREEIEVGKKLGSGSYSDVYEVKSFKLNNKFMHTMTAEEVKKRREMAQRPECYAMKHLKPSLMNTNTDILQDAAFDISYEAEMLMNLDHPNILKIEGIHHEKQAAFKHGCDSFFLILERLDDSLHKRISNWSKQLSRRIPLKKLTKSNGATMPTLCERLGMASSIASALRYLHSKRIIYRDLKPENCGVDTQGNIKLFDFGLSRVLPSSKHSKYDSLYDMSGAGTPRYCAPEVLKSQPYNESVDVYAFSIVLHELLSLKRPYKGYTTKQAFVEAVLGGERPCVENKEWPVVVKEAMRAAFSEQLSRRPNLDEFIDALGSSSCILSTKSRRQTTARAA</sequence>
<dbReference type="InterPro" id="IPR000719">
    <property type="entry name" value="Prot_kinase_dom"/>
</dbReference>
<dbReference type="GO" id="GO:0007165">
    <property type="term" value="P:signal transduction"/>
    <property type="evidence" value="ECO:0007669"/>
    <property type="project" value="TreeGrafter"/>
</dbReference>
<accession>K0RKK2</accession>
<keyword evidence="3" id="KW-1185">Reference proteome</keyword>
<dbReference type="SUPFAM" id="SSF56112">
    <property type="entry name" value="Protein kinase-like (PK-like)"/>
    <property type="match status" value="1"/>
</dbReference>
<dbReference type="GO" id="GO:0005737">
    <property type="term" value="C:cytoplasm"/>
    <property type="evidence" value="ECO:0007669"/>
    <property type="project" value="TreeGrafter"/>
</dbReference>
<name>K0RKK2_THAOC</name>
<dbReference type="PANTHER" id="PTHR23257:SF958">
    <property type="entry name" value="SERINE_THREONINE-PROTEIN KINASE WNK4"/>
    <property type="match status" value="1"/>
</dbReference>
<feature type="domain" description="Protein kinase" evidence="1">
    <location>
        <begin position="58"/>
        <end position="376"/>
    </location>
</feature>
<protein>
    <recommendedName>
        <fullName evidence="1">Protein kinase domain-containing protein</fullName>
    </recommendedName>
</protein>
<dbReference type="Pfam" id="PF00069">
    <property type="entry name" value="Pkinase"/>
    <property type="match status" value="1"/>
</dbReference>
<evidence type="ECO:0000313" key="2">
    <source>
        <dbReference type="EMBL" id="EJK49446.1"/>
    </source>
</evidence>
<organism evidence="2 3">
    <name type="scientific">Thalassiosira oceanica</name>
    <name type="common">Marine diatom</name>
    <dbReference type="NCBI Taxonomy" id="159749"/>
    <lineage>
        <taxon>Eukaryota</taxon>
        <taxon>Sar</taxon>
        <taxon>Stramenopiles</taxon>
        <taxon>Ochrophyta</taxon>
        <taxon>Bacillariophyta</taxon>
        <taxon>Coscinodiscophyceae</taxon>
        <taxon>Thalassiosirophycidae</taxon>
        <taxon>Thalassiosirales</taxon>
        <taxon>Thalassiosiraceae</taxon>
        <taxon>Thalassiosira</taxon>
    </lineage>
</organism>
<evidence type="ECO:0000313" key="3">
    <source>
        <dbReference type="Proteomes" id="UP000266841"/>
    </source>
</evidence>
<comment type="caution">
    <text evidence="2">The sequence shown here is derived from an EMBL/GenBank/DDBJ whole genome shotgun (WGS) entry which is preliminary data.</text>
</comment>
<proteinExistence type="predicted"/>
<dbReference type="EMBL" id="AGNL01044789">
    <property type="protein sequence ID" value="EJK49446.1"/>
    <property type="molecule type" value="Genomic_DNA"/>
</dbReference>
<dbReference type="eggNOG" id="KOG0192">
    <property type="taxonomic scope" value="Eukaryota"/>
</dbReference>
<gene>
    <name evidence="2" type="ORF">THAOC_31679</name>
</gene>
<dbReference type="PROSITE" id="PS50011">
    <property type="entry name" value="PROTEIN_KINASE_DOM"/>
    <property type="match status" value="1"/>
</dbReference>
<dbReference type="AlphaFoldDB" id="K0RKK2"/>
<dbReference type="SMART" id="SM00220">
    <property type="entry name" value="S_TKc"/>
    <property type="match status" value="1"/>
</dbReference>
<dbReference type="InterPro" id="IPR050167">
    <property type="entry name" value="Ser_Thr_protein_kinase"/>
</dbReference>